<evidence type="ECO:0000313" key="2">
    <source>
        <dbReference type="Proteomes" id="UP001060215"/>
    </source>
</evidence>
<gene>
    <name evidence="1" type="ORF">LOK49_LG13G00624</name>
</gene>
<dbReference type="EMBL" id="CM045771">
    <property type="protein sequence ID" value="KAI7987880.1"/>
    <property type="molecule type" value="Genomic_DNA"/>
</dbReference>
<proteinExistence type="predicted"/>
<organism evidence="1 2">
    <name type="scientific">Camellia lanceoleosa</name>
    <dbReference type="NCBI Taxonomy" id="1840588"/>
    <lineage>
        <taxon>Eukaryota</taxon>
        <taxon>Viridiplantae</taxon>
        <taxon>Streptophyta</taxon>
        <taxon>Embryophyta</taxon>
        <taxon>Tracheophyta</taxon>
        <taxon>Spermatophyta</taxon>
        <taxon>Magnoliopsida</taxon>
        <taxon>eudicotyledons</taxon>
        <taxon>Gunneridae</taxon>
        <taxon>Pentapetalae</taxon>
        <taxon>asterids</taxon>
        <taxon>Ericales</taxon>
        <taxon>Theaceae</taxon>
        <taxon>Camellia</taxon>
    </lineage>
</organism>
<accession>A0ACC0FIM1</accession>
<protein>
    <submittedName>
        <fullName evidence="1">Uncharacterized protein</fullName>
    </submittedName>
</protein>
<keyword evidence="2" id="KW-1185">Reference proteome</keyword>
<dbReference type="Proteomes" id="UP001060215">
    <property type="component" value="Chromosome 14"/>
</dbReference>
<evidence type="ECO:0000313" key="1">
    <source>
        <dbReference type="EMBL" id="KAI7987880.1"/>
    </source>
</evidence>
<reference evidence="1 2" key="1">
    <citation type="journal article" date="2022" name="Plant J.">
        <title>Chromosome-level genome of Camellia lanceoleosa provides a valuable resource for understanding genome evolution and self-incompatibility.</title>
        <authorList>
            <person name="Gong W."/>
            <person name="Xiao S."/>
            <person name="Wang L."/>
            <person name="Liao Z."/>
            <person name="Chang Y."/>
            <person name="Mo W."/>
            <person name="Hu G."/>
            <person name="Li W."/>
            <person name="Zhao G."/>
            <person name="Zhu H."/>
            <person name="Hu X."/>
            <person name="Ji K."/>
            <person name="Xiang X."/>
            <person name="Song Q."/>
            <person name="Yuan D."/>
            <person name="Jin S."/>
            <person name="Zhang L."/>
        </authorList>
    </citation>
    <scope>NUCLEOTIDE SEQUENCE [LARGE SCALE GENOMIC DNA]</scope>
    <source>
        <strain evidence="1">SQ_2022a</strain>
    </source>
</reference>
<name>A0ACC0FIM1_9ERIC</name>
<sequence>MSGLDVLFELFTSIHPFNGRASVVLRIIFSNQALTEEEKVEFESEMCESSSSERPLALRQSPSPNHKASISKPSYLSSISKSPAETNDLRQRRPTNSDLRFYDIITAVALVPVA</sequence>
<comment type="caution">
    <text evidence="1">The sequence shown here is derived from an EMBL/GenBank/DDBJ whole genome shotgun (WGS) entry which is preliminary data.</text>
</comment>